<feature type="region of interest" description="Disordered" evidence="1">
    <location>
        <begin position="38"/>
        <end position="62"/>
    </location>
</feature>
<reference evidence="2 3" key="2">
    <citation type="submission" date="2020-04" db="EMBL/GenBank/DDBJ databases">
        <authorList>
            <person name="Fomenkov A."/>
            <person name="Anton B.P."/>
            <person name="Roberts R.J."/>
        </authorList>
    </citation>
    <scope>NUCLEOTIDE SEQUENCE [LARGE SCALE GENOMIC DNA]</scope>
    <source>
        <strain evidence="2 3">CCAP 1403/13f</strain>
    </source>
</reference>
<reference evidence="2 3" key="1">
    <citation type="submission" date="2020-04" db="EMBL/GenBank/DDBJ databases">
        <title>Genome-Wide Identification of 5-Methylcytosine Sites in Bacterial Genomes By High-Throughput Sequencing of MspJI Restriction Fragments.</title>
        <authorList>
            <person name="Wu V."/>
        </authorList>
    </citation>
    <scope>NUCLEOTIDE SEQUENCE [LARGE SCALE GENOMIC DNA]</scope>
    <source>
        <strain evidence="2 3">CCAP 1403/13f</strain>
    </source>
</reference>
<evidence type="ECO:0000313" key="3">
    <source>
        <dbReference type="Proteomes" id="UP000502433"/>
    </source>
</evidence>
<accession>A0A6H2C0W0</accession>
<evidence type="ECO:0000256" key="1">
    <source>
        <dbReference type="SAM" id="MobiDB-lite"/>
    </source>
</evidence>
<dbReference type="RefSeq" id="WP_168696380.1">
    <property type="nucleotide sequence ID" value="NZ_CP051206.1"/>
</dbReference>
<dbReference type="EMBL" id="CP051206">
    <property type="protein sequence ID" value="QJB45465.1"/>
    <property type="molecule type" value="Genomic_DNA"/>
</dbReference>
<dbReference type="Proteomes" id="UP000502433">
    <property type="component" value="Chromosome"/>
</dbReference>
<dbReference type="KEGG" id="dfs:HGD76_16100"/>
<evidence type="ECO:0000313" key="2">
    <source>
        <dbReference type="EMBL" id="QJB45465.1"/>
    </source>
</evidence>
<organism evidence="2 3">
    <name type="scientific">Dolichospermum flos-aquae CCAP 1403/13F</name>
    <dbReference type="NCBI Taxonomy" id="315271"/>
    <lineage>
        <taxon>Bacteria</taxon>
        <taxon>Bacillati</taxon>
        <taxon>Cyanobacteriota</taxon>
        <taxon>Cyanophyceae</taxon>
        <taxon>Nostocales</taxon>
        <taxon>Aphanizomenonaceae</taxon>
        <taxon>Dolichospermum</taxon>
    </lineage>
</organism>
<proteinExistence type="predicted"/>
<sequence length="62" mass="6985">MKIIKYSYSNSQELTADNLTDNLSNILKSVLLIDNQTTTSCKSFNPGHPDSDKKHPQNPHLK</sequence>
<protein>
    <submittedName>
        <fullName evidence="2">Uncharacterized protein</fullName>
    </submittedName>
</protein>
<dbReference type="AlphaFoldDB" id="A0A6H2C0W0"/>
<gene>
    <name evidence="2" type="ORF">HGD76_16100</name>
</gene>
<name>A0A6H2C0W0_DOLFA</name>